<dbReference type="GO" id="GO:0034727">
    <property type="term" value="P:piecemeal microautophagy of the nucleus"/>
    <property type="evidence" value="ECO:0007669"/>
    <property type="project" value="TreeGrafter"/>
</dbReference>
<dbReference type="GO" id="GO:0005524">
    <property type="term" value="F:ATP binding"/>
    <property type="evidence" value="ECO:0007669"/>
    <property type="project" value="InterPro"/>
</dbReference>
<dbReference type="SUPFAM" id="SSF56112">
    <property type="entry name" value="Protein kinase-like (PK-like)"/>
    <property type="match status" value="1"/>
</dbReference>
<dbReference type="GO" id="GO:0010506">
    <property type="term" value="P:regulation of autophagy"/>
    <property type="evidence" value="ECO:0007669"/>
    <property type="project" value="InterPro"/>
</dbReference>
<protein>
    <recommendedName>
        <fullName evidence="1">non-specific serine/threonine protein kinase</fullName>
        <ecNumber evidence="1">2.7.11.1</ecNumber>
    </recommendedName>
</protein>
<evidence type="ECO:0000256" key="3">
    <source>
        <dbReference type="ARBA" id="ARBA00022527"/>
    </source>
</evidence>
<sequence>MYDFQWDENYIYIVMEYCAGGDMSMFIRSRRQLSEARARPFVQQIGKN</sequence>
<comment type="catalytic activity">
    <reaction evidence="7">
        <text>L-seryl-[protein] + ATP = O-phospho-L-seryl-[protein] + ADP + H(+)</text>
        <dbReference type="Rhea" id="RHEA:17989"/>
        <dbReference type="Rhea" id="RHEA-COMP:9863"/>
        <dbReference type="Rhea" id="RHEA-COMP:11604"/>
        <dbReference type="ChEBI" id="CHEBI:15378"/>
        <dbReference type="ChEBI" id="CHEBI:29999"/>
        <dbReference type="ChEBI" id="CHEBI:30616"/>
        <dbReference type="ChEBI" id="CHEBI:83421"/>
        <dbReference type="ChEBI" id="CHEBI:456216"/>
        <dbReference type="EC" id="2.7.11.1"/>
    </reaction>
</comment>
<reference evidence="9" key="1">
    <citation type="submission" date="2021-02" db="EMBL/GenBank/DDBJ databases">
        <authorList>
            <person name="Nowell W R."/>
        </authorList>
    </citation>
    <scope>NUCLEOTIDE SEQUENCE</scope>
</reference>
<comment type="catalytic activity">
    <reaction evidence="6">
        <text>L-threonyl-[protein] + ATP = O-phospho-L-threonyl-[protein] + ADP + H(+)</text>
        <dbReference type="Rhea" id="RHEA:46608"/>
        <dbReference type="Rhea" id="RHEA-COMP:11060"/>
        <dbReference type="Rhea" id="RHEA-COMP:11605"/>
        <dbReference type="ChEBI" id="CHEBI:15378"/>
        <dbReference type="ChEBI" id="CHEBI:30013"/>
        <dbReference type="ChEBI" id="CHEBI:30616"/>
        <dbReference type="ChEBI" id="CHEBI:61977"/>
        <dbReference type="ChEBI" id="CHEBI:456216"/>
        <dbReference type="EC" id="2.7.11.1"/>
    </reaction>
</comment>
<dbReference type="GO" id="GO:0042594">
    <property type="term" value="P:response to starvation"/>
    <property type="evidence" value="ECO:0007669"/>
    <property type="project" value="TreeGrafter"/>
</dbReference>
<dbReference type="PROSITE" id="PS50011">
    <property type="entry name" value="PROTEIN_KINASE_DOM"/>
    <property type="match status" value="1"/>
</dbReference>
<evidence type="ECO:0000256" key="5">
    <source>
        <dbReference type="ARBA" id="ARBA00022777"/>
    </source>
</evidence>
<dbReference type="EC" id="2.7.11.1" evidence="1"/>
<dbReference type="GO" id="GO:0034045">
    <property type="term" value="C:phagophore assembly site membrane"/>
    <property type="evidence" value="ECO:0007669"/>
    <property type="project" value="TreeGrafter"/>
</dbReference>
<evidence type="ECO:0000259" key="8">
    <source>
        <dbReference type="PROSITE" id="PS50011"/>
    </source>
</evidence>
<dbReference type="InterPro" id="IPR000719">
    <property type="entry name" value="Prot_kinase_dom"/>
</dbReference>
<dbReference type="EMBL" id="CAJOBH010271413">
    <property type="protein sequence ID" value="CAF5165079.1"/>
    <property type="molecule type" value="Genomic_DNA"/>
</dbReference>
<dbReference type="GO" id="GO:0000045">
    <property type="term" value="P:autophagosome assembly"/>
    <property type="evidence" value="ECO:0007669"/>
    <property type="project" value="TreeGrafter"/>
</dbReference>
<evidence type="ECO:0000256" key="1">
    <source>
        <dbReference type="ARBA" id="ARBA00012513"/>
    </source>
</evidence>
<comment type="caution">
    <text evidence="9">The sequence shown here is derived from an EMBL/GenBank/DDBJ whole genome shotgun (WGS) entry which is preliminary data.</text>
</comment>
<dbReference type="Proteomes" id="UP000681967">
    <property type="component" value="Unassembled WGS sequence"/>
</dbReference>
<keyword evidence="2" id="KW-0963">Cytoplasm</keyword>
<name>A0A8S3GN32_9BILA</name>
<dbReference type="GO" id="GO:0000422">
    <property type="term" value="P:autophagy of mitochondrion"/>
    <property type="evidence" value="ECO:0007669"/>
    <property type="project" value="TreeGrafter"/>
</dbReference>
<dbReference type="PANTHER" id="PTHR24348:SF65">
    <property type="entry name" value="SERINE_THREONINE-PROTEIN KINASE ULK3"/>
    <property type="match status" value="1"/>
</dbReference>
<evidence type="ECO:0000313" key="9">
    <source>
        <dbReference type="EMBL" id="CAF5165079.1"/>
    </source>
</evidence>
<gene>
    <name evidence="9" type="ORF">BYL167_LOCUS75690</name>
</gene>
<dbReference type="InterPro" id="IPR045269">
    <property type="entry name" value="Atg1-like"/>
</dbReference>
<proteinExistence type="predicted"/>
<organism evidence="9 10">
    <name type="scientific">Rotaria magnacalcarata</name>
    <dbReference type="NCBI Taxonomy" id="392030"/>
    <lineage>
        <taxon>Eukaryota</taxon>
        <taxon>Metazoa</taxon>
        <taxon>Spiralia</taxon>
        <taxon>Gnathifera</taxon>
        <taxon>Rotifera</taxon>
        <taxon>Eurotatoria</taxon>
        <taxon>Bdelloidea</taxon>
        <taxon>Philodinida</taxon>
        <taxon>Philodinidae</taxon>
        <taxon>Rotaria</taxon>
    </lineage>
</organism>
<dbReference type="GO" id="GO:0061709">
    <property type="term" value="P:reticulophagy"/>
    <property type="evidence" value="ECO:0007669"/>
    <property type="project" value="TreeGrafter"/>
</dbReference>
<dbReference type="InterPro" id="IPR011009">
    <property type="entry name" value="Kinase-like_dom_sf"/>
</dbReference>
<keyword evidence="4" id="KW-0808">Transferase</keyword>
<keyword evidence="5" id="KW-0418">Kinase</keyword>
<accession>A0A8S3GN32</accession>
<keyword evidence="3" id="KW-0723">Serine/threonine-protein kinase</keyword>
<dbReference type="Gene3D" id="1.10.510.10">
    <property type="entry name" value="Transferase(Phosphotransferase) domain 1"/>
    <property type="match status" value="1"/>
</dbReference>
<dbReference type="GO" id="GO:0004674">
    <property type="term" value="F:protein serine/threonine kinase activity"/>
    <property type="evidence" value="ECO:0007669"/>
    <property type="project" value="UniProtKB-KW"/>
</dbReference>
<evidence type="ECO:0000313" key="10">
    <source>
        <dbReference type="Proteomes" id="UP000681967"/>
    </source>
</evidence>
<dbReference type="PANTHER" id="PTHR24348">
    <property type="entry name" value="SERINE/THREONINE-PROTEIN KINASE UNC-51-RELATED"/>
    <property type="match status" value="1"/>
</dbReference>
<dbReference type="GO" id="GO:0005829">
    <property type="term" value="C:cytosol"/>
    <property type="evidence" value="ECO:0007669"/>
    <property type="project" value="TreeGrafter"/>
</dbReference>
<dbReference type="AlphaFoldDB" id="A0A8S3GN32"/>
<evidence type="ECO:0000256" key="4">
    <source>
        <dbReference type="ARBA" id="ARBA00022679"/>
    </source>
</evidence>
<dbReference type="GO" id="GO:0005776">
    <property type="term" value="C:autophagosome"/>
    <property type="evidence" value="ECO:0007669"/>
    <property type="project" value="TreeGrafter"/>
</dbReference>
<evidence type="ECO:0000256" key="7">
    <source>
        <dbReference type="ARBA" id="ARBA00048679"/>
    </source>
</evidence>
<evidence type="ECO:0000256" key="2">
    <source>
        <dbReference type="ARBA" id="ARBA00022490"/>
    </source>
</evidence>
<evidence type="ECO:0000256" key="6">
    <source>
        <dbReference type="ARBA" id="ARBA00047899"/>
    </source>
</evidence>
<feature type="domain" description="Protein kinase" evidence="8">
    <location>
        <begin position="1"/>
        <end position="48"/>
    </location>
</feature>
<feature type="non-terminal residue" evidence="9">
    <location>
        <position position="1"/>
    </location>
</feature>